<dbReference type="Proteomes" id="UP000053766">
    <property type="component" value="Unassembled WGS sequence"/>
</dbReference>
<proteinExistence type="predicted"/>
<keyword evidence="1" id="KW-0812">Transmembrane</keyword>
<organism evidence="2 3">
    <name type="scientific">Dictyocaulus viviparus</name>
    <name type="common">Bovine lungworm</name>
    <dbReference type="NCBI Taxonomy" id="29172"/>
    <lineage>
        <taxon>Eukaryota</taxon>
        <taxon>Metazoa</taxon>
        <taxon>Ecdysozoa</taxon>
        <taxon>Nematoda</taxon>
        <taxon>Chromadorea</taxon>
        <taxon>Rhabditida</taxon>
        <taxon>Rhabditina</taxon>
        <taxon>Rhabditomorpha</taxon>
        <taxon>Strongyloidea</taxon>
        <taxon>Metastrongylidae</taxon>
        <taxon>Dictyocaulus</taxon>
    </lineage>
</organism>
<reference evidence="3" key="2">
    <citation type="journal article" date="2016" name="Sci. Rep.">
        <title>Dictyocaulus viviparus genome, variome and transcriptome elucidate lungworm biology and support future intervention.</title>
        <authorList>
            <person name="McNulty S.N."/>
            <person name="Strube C."/>
            <person name="Rosa B.A."/>
            <person name="Martin J.C."/>
            <person name="Tyagi R."/>
            <person name="Choi Y.J."/>
            <person name="Wang Q."/>
            <person name="Hallsworth Pepin K."/>
            <person name="Zhang X."/>
            <person name="Ozersky P."/>
            <person name="Wilson R.K."/>
            <person name="Sternberg P.W."/>
            <person name="Gasser R.B."/>
            <person name="Mitreva M."/>
        </authorList>
    </citation>
    <scope>NUCLEOTIDE SEQUENCE [LARGE SCALE GENOMIC DNA]</scope>
    <source>
        <strain evidence="3">HannoverDv2000</strain>
    </source>
</reference>
<protein>
    <submittedName>
        <fullName evidence="2">Uncharacterized protein</fullName>
    </submittedName>
</protein>
<dbReference type="EMBL" id="KN716431">
    <property type="protein sequence ID" value="KJH45038.1"/>
    <property type="molecule type" value="Genomic_DNA"/>
</dbReference>
<reference evidence="2 3" key="1">
    <citation type="submission" date="2013-11" db="EMBL/GenBank/DDBJ databases">
        <title>Draft genome of the bovine lungworm Dictyocaulus viviparus.</title>
        <authorList>
            <person name="Mitreva M."/>
        </authorList>
    </citation>
    <scope>NUCLEOTIDE SEQUENCE [LARGE SCALE GENOMIC DNA]</scope>
    <source>
        <strain evidence="2 3">HannoverDv2000</strain>
    </source>
</reference>
<name>A0A0D8XK91_DICVI</name>
<keyword evidence="3" id="KW-1185">Reference proteome</keyword>
<keyword evidence="1" id="KW-1133">Transmembrane helix</keyword>
<gene>
    <name evidence="2" type="ORF">DICVIV_08911</name>
</gene>
<evidence type="ECO:0000256" key="1">
    <source>
        <dbReference type="SAM" id="Phobius"/>
    </source>
</evidence>
<evidence type="ECO:0000313" key="3">
    <source>
        <dbReference type="Proteomes" id="UP000053766"/>
    </source>
</evidence>
<accession>A0A0D8XK91</accession>
<dbReference type="AlphaFoldDB" id="A0A0D8XK91"/>
<sequence length="73" mass="8464">MAREFVTNMDESFTNTILVNINYYTYFSSSNIMESSNSFKLIHSHSVITLYSLAHLTDVLIFTLVTIVFIKYI</sequence>
<feature type="transmembrane region" description="Helical" evidence="1">
    <location>
        <begin position="48"/>
        <end position="70"/>
    </location>
</feature>
<keyword evidence="1" id="KW-0472">Membrane</keyword>
<evidence type="ECO:0000313" key="2">
    <source>
        <dbReference type="EMBL" id="KJH45038.1"/>
    </source>
</evidence>